<dbReference type="Pfam" id="PF22263">
    <property type="entry name" value="DUF6951"/>
    <property type="match status" value="1"/>
</dbReference>
<dbReference type="RefSeq" id="WP_011308378.1">
    <property type="nucleotide sequence ID" value="NZ_CP009526.1"/>
</dbReference>
<protein>
    <submittedName>
        <fullName evidence="1">Uncharacterized protein</fullName>
    </submittedName>
</protein>
<dbReference type="PATRIC" id="fig|1434109.4.peg.1594"/>
<dbReference type="HOGENOM" id="CLU_145178_0_0_2"/>
<dbReference type="GeneID" id="24822733"/>
<sequence>MVTEISLNTICGHKTKIIATKEGKSTHIHIKSTCKKLRKWGTHFDMEMKDFMGGPENILSQKSAESPLTPTCLVPAAVMNACWLENGMISKNLAREMGKMEIIFDKLE</sequence>
<reference evidence="1 2" key="1">
    <citation type="submission" date="2014-07" db="EMBL/GenBank/DDBJ databases">
        <title>Methanogenic archaea and the global carbon cycle.</title>
        <authorList>
            <person name="Henriksen J.R."/>
            <person name="Luke J."/>
            <person name="Reinhart S."/>
            <person name="Benedict M.N."/>
            <person name="Youngblut N.D."/>
            <person name="Metcalf M.E."/>
            <person name="Whitaker R.J."/>
            <person name="Metcalf W.W."/>
        </authorList>
    </citation>
    <scope>NUCLEOTIDE SEQUENCE [LARGE SCALE GENOMIC DNA]</scope>
    <source>
        <strain evidence="1 2">Wiesmoor</strain>
    </source>
</reference>
<evidence type="ECO:0000313" key="1">
    <source>
        <dbReference type="EMBL" id="AKB50520.1"/>
    </source>
</evidence>
<dbReference type="AlphaFoldDB" id="A0A0E3QII1"/>
<proteinExistence type="predicted"/>
<dbReference type="Proteomes" id="UP000033038">
    <property type="component" value="Chromosome"/>
</dbReference>
<name>A0A0E3QII1_METBA</name>
<accession>A0A0E3QII1</accession>
<organism evidence="1 2">
    <name type="scientific">Methanosarcina barkeri str. Wiesmoor</name>
    <dbReference type="NCBI Taxonomy" id="1434109"/>
    <lineage>
        <taxon>Archaea</taxon>
        <taxon>Methanobacteriati</taxon>
        <taxon>Methanobacteriota</taxon>
        <taxon>Stenosarchaea group</taxon>
        <taxon>Methanomicrobia</taxon>
        <taxon>Methanosarcinales</taxon>
        <taxon>Methanosarcinaceae</taxon>
        <taxon>Methanosarcina</taxon>
    </lineage>
</organism>
<dbReference type="EMBL" id="CP009526">
    <property type="protein sequence ID" value="AKB50520.1"/>
    <property type="molecule type" value="Genomic_DNA"/>
</dbReference>
<gene>
    <name evidence="1" type="ORF">MSBRW_1267</name>
</gene>
<evidence type="ECO:0000313" key="2">
    <source>
        <dbReference type="Proteomes" id="UP000033038"/>
    </source>
</evidence>
<dbReference type="InterPro" id="IPR054227">
    <property type="entry name" value="DUF6951"/>
</dbReference>
<dbReference type="KEGG" id="mbw:MSBRW_1267"/>